<name>A0A4R9FN17_9LEPT</name>
<proteinExistence type="predicted"/>
<dbReference type="AlphaFoldDB" id="A0A4R9FN17"/>
<reference evidence="1" key="1">
    <citation type="journal article" date="2019" name="PLoS Negl. Trop. Dis.">
        <title>Revisiting the worldwide diversity of Leptospira species in the environment.</title>
        <authorList>
            <person name="Vincent A.T."/>
            <person name="Schiettekatte O."/>
            <person name="Bourhy P."/>
            <person name="Veyrier F.J."/>
            <person name="Picardeau M."/>
        </authorList>
    </citation>
    <scope>NUCLEOTIDE SEQUENCE [LARGE SCALE GENOMIC DNA]</scope>
    <source>
        <strain evidence="1">SSS9</strain>
    </source>
</reference>
<protein>
    <submittedName>
        <fullName evidence="1">Uncharacterized protein</fullName>
    </submittedName>
</protein>
<dbReference type="OrthoDB" id="344019at2"/>
<comment type="caution">
    <text evidence="1">The sequence shown here is derived from an EMBL/GenBank/DDBJ whole genome shotgun (WGS) entry which is preliminary data.</text>
</comment>
<evidence type="ECO:0000313" key="2">
    <source>
        <dbReference type="Proteomes" id="UP000297453"/>
    </source>
</evidence>
<gene>
    <name evidence="1" type="ORF">EHO59_17550</name>
</gene>
<organism evidence="1 2">
    <name type="scientific">Leptospira semungkisensis</name>
    <dbReference type="NCBI Taxonomy" id="2484985"/>
    <lineage>
        <taxon>Bacteria</taxon>
        <taxon>Pseudomonadati</taxon>
        <taxon>Spirochaetota</taxon>
        <taxon>Spirochaetia</taxon>
        <taxon>Leptospirales</taxon>
        <taxon>Leptospiraceae</taxon>
        <taxon>Leptospira</taxon>
    </lineage>
</organism>
<sequence>MYLTFGKSILAATLLQNCAFGNLGNATEERSEIFQSFLRLVDERRTNISPWIYYSDDQGDTDLSSFQISGNSTNYSVSIAENTLVLKSLYFLFQAPDTLFGLSHSNQADFHSLHSGGSEGSGSVGTGSYAKRYGIRGSFESGDISISDFESLTGPVKSQNLSPFPPVPYGSISHIYGEYSAVFLDLIITRISDSSTRKIHIELRDVSFQIEPSCNLETPYKQSVPLSLGFRVDGLLKSRPSSSFSLLDSVYSLGISELTINDFQNSNLYSEILNNLGYEGQTLVFYSCL</sequence>
<accession>A0A4R9FN17</accession>
<evidence type="ECO:0000313" key="1">
    <source>
        <dbReference type="EMBL" id="TGJ99782.1"/>
    </source>
</evidence>
<dbReference type="EMBL" id="RQEP01000019">
    <property type="protein sequence ID" value="TGJ99782.1"/>
    <property type="molecule type" value="Genomic_DNA"/>
</dbReference>
<keyword evidence="2" id="KW-1185">Reference proteome</keyword>
<dbReference type="Proteomes" id="UP000297453">
    <property type="component" value="Unassembled WGS sequence"/>
</dbReference>